<dbReference type="GO" id="GO:0016199">
    <property type="term" value="P:axon midline choice point recognition"/>
    <property type="evidence" value="ECO:0007669"/>
    <property type="project" value="UniProtKB-ARBA"/>
</dbReference>
<keyword evidence="2" id="KW-0221">Differentiation</keyword>
<dbReference type="PROSITE" id="PS00028">
    <property type="entry name" value="ZINC_FINGER_C2H2_1"/>
    <property type="match status" value="2"/>
</dbReference>
<organism evidence="8 9">
    <name type="scientific">Amphibalanus amphitrite</name>
    <name type="common">Striped barnacle</name>
    <name type="synonym">Balanus amphitrite</name>
    <dbReference type="NCBI Taxonomy" id="1232801"/>
    <lineage>
        <taxon>Eukaryota</taxon>
        <taxon>Metazoa</taxon>
        <taxon>Ecdysozoa</taxon>
        <taxon>Arthropoda</taxon>
        <taxon>Crustacea</taxon>
        <taxon>Multicrustacea</taxon>
        <taxon>Cirripedia</taxon>
        <taxon>Thoracica</taxon>
        <taxon>Thoracicalcarea</taxon>
        <taxon>Balanomorpha</taxon>
        <taxon>Balanoidea</taxon>
        <taxon>Balanidae</taxon>
        <taxon>Amphibalaninae</taxon>
        <taxon>Amphibalanus</taxon>
    </lineage>
</organism>
<gene>
    <name evidence="8" type="primary">br_1</name>
    <name evidence="8" type="ORF">FJT64_007050</name>
</gene>
<dbReference type="GO" id="GO:0007526">
    <property type="term" value="P:larval somatic muscle development"/>
    <property type="evidence" value="ECO:0007669"/>
    <property type="project" value="UniProtKB-ARBA"/>
</dbReference>
<keyword evidence="4" id="KW-0539">Nucleus</keyword>
<dbReference type="AlphaFoldDB" id="A0A6A4VV60"/>
<dbReference type="Pfam" id="PF00651">
    <property type="entry name" value="BTB"/>
    <property type="match status" value="1"/>
</dbReference>
<evidence type="ECO:0000256" key="5">
    <source>
        <dbReference type="ARBA" id="ARBA00037382"/>
    </source>
</evidence>
<dbReference type="GO" id="GO:0045476">
    <property type="term" value="P:nurse cell apoptotic process"/>
    <property type="evidence" value="ECO:0007669"/>
    <property type="project" value="UniProtKB-ARBA"/>
</dbReference>
<feature type="region of interest" description="Disordered" evidence="6">
    <location>
        <begin position="384"/>
        <end position="427"/>
    </location>
</feature>
<dbReference type="OrthoDB" id="10261408at2759"/>
<dbReference type="Gene3D" id="3.30.710.10">
    <property type="entry name" value="Potassium Channel Kv1.1, Chain A"/>
    <property type="match status" value="1"/>
</dbReference>
<evidence type="ECO:0000256" key="3">
    <source>
        <dbReference type="ARBA" id="ARBA00022902"/>
    </source>
</evidence>
<proteinExistence type="predicted"/>
<evidence type="ECO:0000256" key="2">
    <source>
        <dbReference type="ARBA" id="ARBA00022782"/>
    </source>
</evidence>
<keyword evidence="1" id="KW-0217">Developmental protein</keyword>
<dbReference type="GO" id="GO:0035167">
    <property type="term" value="P:larval lymph gland hemopoiesis"/>
    <property type="evidence" value="ECO:0007669"/>
    <property type="project" value="UniProtKB-ARBA"/>
</dbReference>
<feature type="compositionally biased region" description="Pro residues" evidence="6">
    <location>
        <begin position="192"/>
        <end position="234"/>
    </location>
</feature>
<evidence type="ECO:0000313" key="8">
    <source>
        <dbReference type="EMBL" id="KAF0295494.1"/>
    </source>
</evidence>
<dbReference type="GO" id="GO:0006357">
    <property type="term" value="P:regulation of transcription by RNA polymerase II"/>
    <property type="evidence" value="ECO:0007669"/>
    <property type="project" value="TreeGrafter"/>
</dbReference>
<dbReference type="InterPro" id="IPR000210">
    <property type="entry name" value="BTB/POZ_dom"/>
</dbReference>
<dbReference type="InterPro" id="IPR011333">
    <property type="entry name" value="SKP1/BTB/POZ_sf"/>
</dbReference>
<dbReference type="SMART" id="SM00355">
    <property type="entry name" value="ZnF_C2H2"/>
    <property type="match status" value="2"/>
</dbReference>
<dbReference type="EMBL" id="VIIS01001616">
    <property type="protein sequence ID" value="KAF0295494.1"/>
    <property type="molecule type" value="Genomic_DNA"/>
</dbReference>
<dbReference type="SMART" id="SM00225">
    <property type="entry name" value="BTB"/>
    <property type="match status" value="1"/>
</dbReference>
<evidence type="ECO:0000256" key="6">
    <source>
        <dbReference type="SAM" id="MobiDB-lite"/>
    </source>
</evidence>
<name>A0A6A4VV60_AMPAM</name>
<accession>A0A6A4VV60</accession>
<dbReference type="GO" id="GO:0007464">
    <property type="term" value="P:R3/R4 cell fate commitment"/>
    <property type="evidence" value="ECO:0007669"/>
    <property type="project" value="UniProtKB-ARBA"/>
</dbReference>
<evidence type="ECO:0000313" key="9">
    <source>
        <dbReference type="Proteomes" id="UP000440578"/>
    </source>
</evidence>
<dbReference type="GO" id="GO:0008406">
    <property type="term" value="P:gonad development"/>
    <property type="evidence" value="ECO:0007669"/>
    <property type="project" value="UniProtKB-ARBA"/>
</dbReference>
<comment type="caution">
    <text evidence="8">The sequence shown here is derived from an EMBL/GenBank/DDBJ whole genome shotgun (WGS) entry which is preliminary data.</text>
</comment>
<dbReference type="GO" id="GO:0045467">
    <property type="term" value="P:R7 cell development"/>
    <property type="evidence" value="ECO:0007669"/>
    <property type="project" value="UniProtKB-ARBA"/>
</dbReference>
<dbReference type="InterPro" id="IPR051095">
    <property type="entry name" value="Dros_DevTransReg"/>
</dbReference>
<dbReference type="PANTHER" id="PTHR23110">
    <property type="entry name" value="BTB DOMAIN TRANSCRIPTION FACTOR"/>
    <property type="match status" value="1"/>
</dbReference>
<feature type="compositionally biased region" description="Acidic residues" evidence="6">
    <location>
        <begin position="241"/>
        <end position="253"/>
    </location>
</feature>
<feature type="region of interest" description="Disordered" evidence="6">
    <location>
        <begin position="141"/>
        <end position="277"/>
    </location>
</feature>
<reference evidence="8 9" key="1">
    <citation type="submission" date="2019-07" db="EMBL/GenBank/DDBJ databases">
        <title>Draft genome assembly of a fouling barnacle, Amphibalanus amphitrite (Darwin, 1854): The first reference genome for Thecostraca.</title>
        <authorList>
            <person name="Kim W."/>
        </authorList>
    </citation>
    <scope>NUCLEOTIDE SEQUENCE [LARGE SCALE GENOMIC DNA]</scope>
    <source>
        <strain evidence="8">SNU_AA5</strain>
        <tissue evidence="8">Soma without cirri and trophi</tissue>
    </source>
</reference>
<dbReference type="Gene3D" id="3.30.160.60">
    <property type="entry name" value="Classic Zinc Finger"/>
    <property type="match status" value="1"/>
</dbReference>
<sequence length="427" mass="46062">MTLCVWQAEMLQEGQRFCLKWNNYHSSLTSLLDTLRQMHELVDVTLCCQGRQLRAHRLVLSACSPYFREVLKQHPGDPVFFFKDAEFDDLVAIIEFIYSGQVNVDQTRFTSFLAVAEMLKIKGLAKDACVEQADHQLEATDLSTTSCPPSPDHGGAGAAVRSPAPSPPAKRRRRPSSPSAAAAGTLMDLSMPPLPPPPPPPPVAPVAPAPLPPPPPPPPPPSQPAVPAAGPLPLPLLTESDAAEETVSEDDEETGHGDAAHTGHHRRNGVESFEANGDDSLTELMDIQGSSGLVEKKFVCRVCSRTYANLMTFRQHFESHKLSIQCWVCRKLCSRVTNLNAHLRNKHGVHMKQSELRQILKYMEQMGVAAVSEAMSHGQLMGRLLAESPPPPPADAAVPAPAHAAPLAEHVPAATNDNGLTPAGADA</sequence>
<evidence type="ECO:0000256" key="4">
    <source>
        <dbReference type="ARBA" id="ARBA00023242"/>
    </source>
</evidence>
<feature type="domain" description="BTB" evidence="7">
    <location>
        <begin position="42"/>
        <end position="106"/>
    </location>
</feature>
<dbReference type="GO" id="GO:0005634">
    <property type="term" value="C:nucleus"/>
    <property type="evidence" value="ECO:0007669"/>
    <property type="project" value="UniProtKB-ARBA"/>
</dbReference>
<dbReference type="GO" id="GO:0048813">
    <property type="term" value="P:dendrite morphogenesis"/>
    <property type="evidence" value="ECO:0007669"/>
    <property type="project" value="UniProtKB-ARBA"/>
</dbReference>
<dbReference type="PANTHER" id="PTHR23110:SF111">
    <property type="entry name" value="LONGITUDINALS LACKING PROTEIN, ISOFORMS F_I_K_T"/>
    <property type="match status" value="1"/>
</dbReference>
<keyword evidence="9" id="KW-1185">Reference proteome</keyword>
<dbReference type="PROSITE" id="PS50097">
    <property type="entry name" value="BTB"/>
    <property type="match status" value="1"/>
</dbReference>
<keyword evidence="3" id="KW-0524">Neurogenesis</keyword>
<comment type="function">
    <text evidence="5">Putative transcription factor required for axon growth and guidance in the central and peripheral nervous systems. Repels CNS axons away from the midline by promoting the expression of the midline repellent sli and its receptor robo.</text>
</comment>
<protein>
    <submittedName>
        <fullName evidence="8">Broad-complex core protein isoforms 1/2/3/4/5</fullName>
    </submittedName>
</protein>
<evidence type="ECO:0000259" key="7">
    <source>
        <dbReference type="PROSITE" id="PS50097"/>
    </source>
</evidence>
<dbReference type="Proteomes" id="UP000440578">
    <property type="component" value="Unassembled WGS sequence"/>
</dbReference>
<dbReference type="CDD" id="cd18315">
    <property type="entry name" value="BTB_POZ_BAB-like"/>
    <property type="match status" value="1"/>
</dbReference>
<evidence type="ECO:0000256" key="1">
    <source>
        <dbReference type="ARBA" id="ARBA00022473"/>
    </source>
</evidence>
<dbReference type="InterPro" id="IPR013087">
    <property type="entry name" value="Znf_C2H2_type"/>
</dbReference>
<feature type="compositionally biased region" description="Low complexity" evidence="6">
    <location>
        <begin position="395"/>
        <end position="414"/>
    </location>
</feature>
<dbReference type="SUPFAM" id="SSF54695">
    <property type="entry name" value="POZ domain"/>
    <property type="match status" value="1"/>
</dbReference>